<sequence length="384" mass="43561">MSKKRKKTSAGGAIKNLVPGKKKKCKTFVLPEGYTMDSFVRKIDGLVNNSEYFSEAMPSKKRKETLNKNTFDLSEKGGNHNCFVVPNEYLLFRITKNFKLLFTICFSSTLDSFVRNIENFIPNEKNGMDMGSPKLKEKIIHSDSDLDSAKMFGDEKSTECETVNSIDQEINGSFEVPMVQSTDDTVTVNENLSSLTSISTIIDNNFCKELESIHRTEGKKPSDDNSSKVTYQQLVNENLELKRQIEIYRSDWMPKPVGSASTYFIEMGRRLSSNRNIEQAAHERKIADISSILKLSAGQLKKCQHETDITKTCRNITKYLFPNIRKRAKMLVTSMNTTTLEAIRDYAKLMHPNQSNTSTNQLNNAIGNVFGAEKYKQNKKAKKT</sequence>
<comment type="caution">
    <text evidence="1">The sequence shown here is derived from an EMBL/GenBank/DDBJ whole genome shotgun (WGS) entry which is preliminary data.</text>
</comment>
<accession>A0A816QBV6</accession>
<dbReference type="Proteomes" id="UP000663856">
    <property type="component" value="Unassembled WGS sequence"/>
</dbReference>
<reference evidence="1" key="1">
    <citation type="submission" date="2021-02" db="EMBL/GenBank/DDBJ databases">
        <authorList>
            <person name="Nowell W R."/>
        </authorList>
    </citation>
    <scope>NUCLEOTIDE SEQUENCE</scope>
</reference>
<dbReference type="AlphaFoldDB" id="A0A816QBV6"/>
<protein>
    <submittedName>
        <fullName evidence="1">Uncharacterized protein</fullName>
    </submittedName>
</protein>
<gene>
    <name evidence="1" type="ORF">WKI299_LOCUS11800</name>
</gene>
<organism evidence="1 2">
    <name type="scientific">Rotaria magnacalcarata</name>
    <dbReference type="NCBI Taxonomy" id="392030"/>
    <lineage>
        <taxon>Eukaryota</taxon>
        <taxon>Metazoa</taxon>
        <taxon>Spiralia</taxon>
        <taxon>Gnathifera</taxon>
        <taxon>Rotifera</taxon>
        <taxon>Eurotatoria</taxon>
        <taxon>Bdelloidea</taxon>
        <taxon>Philodinida</taxon>
        <taxon>Philodinidae</taxon>
        <taxon>Rotaria</taxon>
    </lineage>
</organism>
<evidence type="ECO:0000313" key="2">
    <source>
        <dbReference type="Proteomes" id="UP000663856"/>
    </source>
</evidence>
<name>A0A816QBV6_9BILA</name>
<dbReference type="EMBL" id="CAJNRF010004392">
    <property type="protein sequence ID" value="CAF2059311.1"/>
    <property type="molecule type" value="Genomic_DNA"/>
</dbReference>
<proteinExistence type="predicted"/>
<evidence type="ECO:0000313" key="1">
    <source>
        <dbReference type="EMBL" id="CAF2059311.1"/>
    </source>
</evidence>